<keyword evidence="2" id="KW-0812">Transmembrane</keyword>
<feature type="region of interest" description="Disordered" evidence="1">
    <location>
        <begin position="1"/>
        <end position="25"/>
    </location>
</feature>
<evidence type="ECO:0000313" key="5">
    <source>
        <dbReference type="RefSeq" id="XP_014661721.1"/>
    </source>
</evidence>
<feature type="compositionally biased region" description="Low complexity" evidence="1">
    <location>
        <begin position="172"/>
        <end position="181"/>
    </location>
</feature>
<dbReference type="Pfam" id="PF02893">
    <property type="entry name" value="GRAM"/>
    <property type="match status" value="1"/>
</dbReference>
<name>A0ABM1DP50_PRICU</name>
<evidence type="ECO:0000256" key="1">
    <source>
        <dbReference type="SAM" id="MobiDB-lite"/>
    </source>
</evidence>
<dbReference type="InterPro" id="IPR051482">
    <property type="entry name" value="Cholesterol_transport"/>
</dbReference>
<keyword evidence="2" id="KW-1133">Transmembrane helix</keyword>
<dbReference type="CDD" id="cd13220">
    <property type="entry name" value="PH-GRAM_GRAMDC"/>
    <property type="match status" value="1"/>
</dbReference>
<reference evidence="5" key="1">
    <citation type="submission" date="2025-08" db="UniProtKB">
        <authorList>
            <consortium name="RefSeq"/>
        </authorList>
    </citation>
    <scope>IDENTIFICATION</scope>
</reference>
<proteinExistence type="predicted"/>
<feature type="domain" description="GRAM" evidence="3">
    <location>
        <begin position="195"/>
        <end position="262"/>
    </location>
</feature>
<sequence length="473" mass="52296">MNYSSGKLSADDATTRQGQGGHAETAAMTEGIHRSVSMPGIVLINRVHWPNKRKSEGHVIEPPDDLSNHDSTTSERERTNGSSTTAGTTDEEQVSRSSPKFTASHTADVEASNCPLSEHRGKSVSIPDRLDWQSRYESAPSTSSQERSISVPYDTTSLSIKSAESSISLGSKFSSSVSLPSRDPTNKLSSHSRNTKFHRVFKAIPIDERLINYYSCAYDAEILLQGTIYVSKNWFCFYSNIIGYKTKIVIPAASVASITKERTVLILPNAIRIDTAKKKYVFRSLLNRDKTYDLLVRIWYHSLGKNYDEESTGSASTRTMSPVAELHGDDDDDISHGSTEVSQTSENEIQESISSLESSLNVRDTSPPSTFFVFAVATLLLALVVSGLVLFMRLRAMDGRLSEQLPAQLYIASEMDSNSFLREIFKMKNTLHAKTTRRIEDVLSHNLHLLAQIQQSLAGLSVVMKDPSPSDVT</sequence>
<keyword evidence="4" id="KW-1185">Reference proteome</keyword>
<feature type="region of interest" description="Disordered" evidence="1">
    <location>
        <begin position="326"/>
        <end position="348"/>
    </location>
</feature>
<feature type="region of interest" description="Disordered" evidence="1">
    <location>
        <begin position="172"/>
        <end position="191"/>
    </location>
</feature>
<feature type="compositionally biased region" description="Basic and acidic residues" evidence="1">
    <location>
        <begin position="54"/>
        <end position="79"/>
    </location>
</feature>
<dbReference type="RefSeq" id="XP_014661721.1">
    <property type="nucleotide sequence ID" value="XM_014806235.1"/>
</dbReference>
<dbReference type="PANTHER" id="PTHR23319">
    <property type="entry name" value="GRAM DOMAIN CONTAINING 1B, ISOFORM E"/>
    <property type="match status" value="1"/>
</dbReference>
<dbReference type="Proteomes" id="UP000695022">
    <property type="component" value="Unplaced"/>
</dbReference>
<protein>
    <submittedName>
        <fullName evidence="5">GRAM domain-containing protein 3-like isoform X1</fullName>
    </submittedName>
</protein>
<dbReference type="Gene3D" id="2.30.29.30">
    <property type="entry name" value="Pleckstrin-homology domain (PH domain)/Phosphotyrosine-binding domain (PTB)"/>
    <property type="match status" value="1"/>
</dbReference>
<evidence type="ECO:0000256" key="2">
    <source>
        <dbReference type="SAM" id="Phobius"/>
    </source>
</evidence>
<gene>
    <name evidence="5" type="primary">LOC106804867</name>
</gene>
<keyword evidence="2" id="KW-0472">Membrane</keyword>
<feature type="compositionally biased region" description="Polar residues" evidence="1">
    <location>
        <begin position="95"/>
        <end position="105"/>
    </location>
</feature>
<accession>A0ABM1DP50</accession>
<organism evidence="4 5">
    <name type="scientific">Priapulus caudatus</name>
    <name type="common">Priapulid worm</name>
    <dbReference type="NCBI Taxonomy" id="37621"/>
    <lineage>
        <taxon>Eukaryota</taxon>
        <taxon>Metazoa</taxon>
        <taxon>Ecdysozoa</taxon>
        <taxon>Scalidophora</taxon>
        <taxon>Priapulida</taxon>
        <taxon>Priapulimorpha</taxon>
        <taxon>Priapulimorphida</taxon>
        <taxon>Priapulidae</taxon>
        <taxon>Priapulus</taxon>
    </lineage>
</organism>
<feature type="region of interest" description="Disordered" evidence="1">
    <location>
        <begin position="54"/>
        <end position="125"/>
    </location>
</feature>
<dbReference type="GeneID" id="106804867"/>
<evidence type="ECO:0000313" key="4">
    <source>
        <dbReference type="Proteomes" id="UP000695022"/>
    </source>
</evidence>
<dbReference type="PANTHER" id="PTHR23319:SF4">
    <property type="entry name" value="GRAM DOMAIN CONTAINING 1B, ISOFORM E"/>
    <property type="match status" value="1"/>
</dbReference>
<dbReference type="InterPro" id="IPR011993">
    <property type="entry name" value="PH-like_dom_sf"/>
</dbReference>
<dbReference type="InterPro" id="IPR004182">
    <property type="entry name" value="GRAM"/>
</dbReference>
<evidence type="ECO:0000259" key="3">
    <source>
        <dbReference type="SMART" id="SM00568"/>
    </source>
</evidence>
<feature type="transmembrane region" description="Helical" evidence="2">
    <location>
        <begin position="371"/>
        <end position="392"/>
    </location>
</feature>
<dbReference type="SMART" id="SM00568">
    <property type="entry name" value="GRAM"/>
    <property type="match status" value="1"/>
</dbReference>